<protein>
    <submittedName>
        <fullName evidence="1">MarR family transcriptional regulator</fullName>
    </submittedName>
</protein>
<sequence length="303" mass="33381">MASAPHDHGDDILYPSVRAYAATDTWTLARQLIQMGGFRAALAQYCEAMTRPPAVPWPVNKVFAQKLRYIVCFTLIGNYARWRRVGGEPPTLTALQRTAPASARQIAGFVNALRHGGYVVAERHASDRRAICLRPSSALLREIARSPLAFLDAAERILPPAAQIAADVSGDDDRLADWIRLSVERFQANDILFAPFATIVHFTEHDCGYPLLAAVMGAHYAALSPHAPPALSLTYSVLAERFQVSRQHIGNLLTEAERRGWFTVAHRGRSVAVSDELVREFETWAAGQMAHYRIIAASAGMPK</sequence>
<dbReference type="EMBL" id="JABWSX010000001">
    <property type="protein sequence ID" value="NVL08109.1"/>
    <property type="molecule type" value="Genomic_DNA"/>
</dbReference>
<dbReference type="AlphaFoldDB" id="A0A973WN81"/>
<evidence type="ECO:0000313" key="1">
    <source>
        <dbReference type="EMBL" id="NVL08109.1"/>
    </source>
</evidence>
<accession>A0A973WN81</accession>
<organism evidence="1">
    <name type="scientific">Bradyrhizobium quebecense</name>
    <dbReference type="NCBI Taxonomy" id="2748629"/>
    <lineage>
        <taxon>Bacteria</taxon>
        <taxon>Pseudomonadati</taxon>
        <taxon>Pseudomonadota</taxon>
        <taxon>Alphaproteobacteria</taxon>
        <taxon>Hyphomicrobiales</taxon>
        <taxon>Nitrobacteraceae</taxon>
        <taxon>Bradyrhizobium</taxon>
    </lineage>
</organism>
<proteinExistence type="predicted"/>
<comment type="caution">
    <text evidence="1">The sequence shown here is derived from an EMBL/GenBank/DDBJ whole genome shotgun (WGS) entry which is preliminary data.</text>
</comment>
<dbReference type="RefSeq" id="WP_176531678.1">
    <property type="nucleotide sequence ID" value="NZ_CP088022.1"/>
</dbReference>
<gene>
    <name evidence="1" type="ORF">HU230_20605</name>
</gene>
<reference evidence="1" key="1">
    <citation type="submission" date="2020-06" db="EMBL/GenBank/DDBJ databases">
        <title>Whole Genome Sequence of Bradyrhizobium sp. Strain 66S1MB.</title>
        <authorList>
            <person name="Bromfield E."/>
            <person name="Cloutier S."/>
        </authorList>
    </citation>
    <scope>NUCLEOTIDE SEQUENCE</scope>
    <source>
        <strain evidence="1">66S1MB</strain>
    </source>
</reference>
<name>A0A973WN81_9BRAD</name>